<dbReference type="AlphaFoldDB" id="A0A9W4JK58"/>
<dbReference type="PANTHER" id="PTHR17630:SF44">
    <property type="entry name" value="PROTEIN AIM2"/>
    <property type="match status" value="1"/>
</dbReference>
<dbReference type="GO" id="GO:0017000">
    <property type="term" value="P:antibiotic biosynthetic process"/>
    <property type="evidence" value="ECO:0007669"/>
    <property type="project" value="UniProtKB-ARBA"/>
</dbReference>
<dbReference type="Proteomes" id="UP001152646">
    <property type="component" value="Unassembled WGS sequence"/>
</dbReference>
<protein>
    <recommendedName>
        <fullName evidence="1">Dienelactone hydrolase domain-containing protein</fullName>
    </recommendedName>
</protein>
<proteinExistence type="predicted"/>
<dbReference type="OrthoDB" id="17560at2759"/>
<dbReference type="SUPFAM" id="SSF53474">
    <property type="entry name" value="alpha/beta-Hydrolases"/>
    <property type="match status" value="1"/>
</dbReference>
<dbReference type="GO" id="GO:0072330">
    <property type="term" value="P:monocarboxylic acid biosynthetic process"/>
    <property type="evidence" value="ECO:0007669"/>
    <property type="project" value="UniProtKB-ARBA"/>
</dbReference>
<dbReference type="Pfam" id="PF01738">
    <property type="entry name" value="DLH"/>
    <property type="match status" value="1"/>
</dbReference>
<comment type="caution">
    <text evidence="2">The sequence shown here is derived from an EMBL/GenBank/DDBJ whole genome shotgun (WGS) entry which is preliminary data.</text>
</comment>
<dbReference type="Gene3D" id="3.40.50.1820">
    <property type="entry name" value="alpha/beta hydrolase"/>
    <property type="match status" value="1"/>
</dbReference>
<dbReference type="PANTHER" id="PTHR17630">
    <property type="entry name" value="DIENELACTONE HYDROLASE"/>
    <property type="match status" value="1"/>
</dbReference>
<name>A0A9W4JK58_9EURO</name>
<reference evidence="2" key="1">
    <citation type="submission" date="2021-07" db="EMBL/GenBank/DDBJ databases">
        <authorList>
            <person name="Branca A.L. A."/>
        </authorList>
    </citation>
    <scope>NUCLEOTIDE SEQUENCE</scope>
</reference>
<evidence type="ECO:0000313" key="3">
    <source>
        <dbReference type="Proteomes" id="UP001152646"/>
    </source>
</evidence>
<gene>
    <name evidence="2" type="ORF">PSALAMII_LOCUS8534</name>
</gene>
<feature type="domain" description="Dienelactone hydrolase" evidence="1">
    <location>
        <begin position="43"/>
        <end position="242"/>
    </location>
</feature>
<evidence type="ECO:0000313" key="2">
    <source>
        <dbReference type="EMBL" id="CAG8404902.1"/>
    </source>
</evidence>
<organism evidence="2 3">
    <name type="scientific">Penicillium salamii</name>
    <dbReference type="NCBI Taxonomy" id="1612424"/>
    <lineage>
        <taxon>Eukaryota</taxon>
        <taxon>Fungi</taxon>
        <taxon>Dikarya</taxon>
        <taxon>Ascomycota</taxon>
        <taxon>Pezizomycotina</taxon>
        <taxon>Eurotiomycetes</taxon>
        <taxon>Eurotiomycetidae</taxon>
        <taxon>Eurotiales</taxon>
        <taxon>Aspergillaceae</taxon>
        <taxon>Penicillium</taxon>
    </lineage>
</organism>
<sequence>MSPSGNVDQSNTWLAQPSGPCCLEGTLHEGTSRGRFITVAGVETYIVKPKKSNTNGHILLYFPDVWGMFPNGLLVMDAFADSGYLVLGLDYFRGDPVWKHRRDRHDRSNPDFDYEAWKRKHMSFADEAVPRWVDEVKSSYGQTSTKYACVGYCFGAPYVCDELSKNTVSAGAFAHPAFLKDSHFSNITKPLLLSCSVEDHTFPLEARQAALDILEVGQKTHQFQMFSGVSHGFALRGNMKNPYERKKSFFAIHSPWILKINIPQAT</sequence>
<dbReference type="EMBL" id="CAJVPA010000210">
    <property type="protein sequence ID" value="CAG8404902.1"/>
    <property type="molecule type" value="Genomic_DNA"/>
</dbReference>
<evidence type="ECO:0000259" key="1">
    <source>
        <dbReference type="Pfam" id="PF01738"/>
    </source>
</evidence>
<dbReference type="InterPro" id="IPR002925">
    <property type="entry name" value="Dienelactn_hydro"/>
</dbReference>
<accession>A0A9W4JK58</accession>
<dbReference type="GO" id="GO:0016787">
    <property type="term" value="F:hydrolase activity"/>
    <property type="evidence" value="ECO:0007669"/>
    <property type="project" value="InterPro"/>
</dbReference>
<dbReference type="InterPro" id="IPR029058">
    <property type="entry name" value="AB_hydrolase_fold"/>
</dbReference>